<gene>
    <name evidence="6" type="primary">fliS</name>
    <name evidence="6" type="ORF">NP603_13275</name>
</gene>
<dbReference type="NCBIfam" id="TIGR00208">
    <property type="entry name" value="fliS"/>
    <property type="match status" value="1"/>
</dbReference>
<evidence type="ECO:0000256" key="4">
    <source>
        <dbReference type="ARBA" id="ARBA00022795"/>
    </source>
</evidence>
<evidence type="ECO:0000256" key="1">
    <source>
        <dbReference type="ARBA" id="ARBA00004514"/>
    </source>
</evidence>
<keyword evidence="4" id="KW-1005">Bacterial flagellum biogenesis</keyword>
<reference evidence="6 7" key="1">
    <citation type="submission" date="2022-07" db="EMBL/GenBank/DDBJ databases">
        <title>Methylomonas rivi sp. nov., Methylomonas rosea sp. nov., Methylomonas aureus sp. nov. and Methylomonas subterranea sp. nov., four novel methanotrophs isolated from a freshwater creek and the deep terrestrial subsurface.</title>
        <authorList>
            <person name="Abin C."/>
            <person name="Sankaranarayanan K."/>
            <person name="Garner C."/>
            <person name="Sindelar R."/>
            <person name="Kotary K."/>
            <person name="Garner R."/>
            <person name="Barclay S."/>
            <person name="Lawson P."/>
            <person name="Krumholz L."/>
        </authorList>
    </citation>
    <scope>NUCLEOTIDE SEQUENCE [LARGE SCALE GENOMIC DNA]</scope>
    <source>
        <strain evidence="6 7">SURF-1</strain>
    </source>
</reference>
<comment type="subcellular location">
    <subcellularLocation>
        <location evidence="1">Cytoplasm</location>
        <location evidence="1">Cytosol</location>
    </subcellularLocation>
</comment>
<organism evidence="6 7">
    <name type="scientific">Methylomonas aurea</name>
    <dbReference type="NCBI Taxonomy" id="2952224"/>
    <lineage>
        <taxon>Bacteria</taxon>
        <taxon>Pseudomonadati</taxon>
        <taxon>Pseudomonadota</taxon>
        <taxon>Gammaproteobacteria</taxon>
        <taxon>Methylococcales</taxon>
        <taxon>Methylococcaceae</taxon>
        <taxon>Methylomonas</taxon>
    </lineage>
</organism>
<dbReference type="InterPro" id="IPR003713">
    <property type="entry name" value="FliS"/>
</dbReference>
<protein>
    <submittedName>
        <fullName evidence="6">Flagellar export chaperone FliS</fullName>
    </submittedName>
</protein>
<dbReference type="EMBL" id="JANIBM010000015">
    <property type="protein sequence ID" value="MCQ8182086.1"/>
    <property type="molecule type" value="Genomic_DNA"/>
</dbReference>
<keyword evidence="3" id="KW-0963">Cytoplasm</keyword>
<keyword evidence="6" id="KW-0966">Cell projection</keyword>
<keyword evidence="5" id="KW-0143">Chaperone</keyword>
<dbReference type="CDD" id="cd16098">
    <property type="entry name" value="FliS"/>
    <property type="match status" value="1"/>
</dbReference>
<comment type="caution">
    <text evidence="6">The sequence shown here is derived from an EMBL/GenBank/DDBJ whole genome shotgun (WGS) entry which is preliminary data.</text>
</comment>
<evidence type="ECO:0000313" key="6">
    <source>
        <dbReference type="EMBL" id="MCQ8182086.1"/>
    </source>
</evidence>
<dbReference type="SUPFAM" id="SSF101116">
    <property type="entry name" value="Flagellar export chaperone FliS"/>
    <property type="match status" value="1"/>
</dbReference>
<dbReference type="Gene3D" id="1.20.120.340">
    <property type="entry name" value="Flagellar protein FliS"/>
    <property type="match status" value="1"/>
</dbReference>
<sequence length="107" mass="11605">MGEESPHRLIQMLMEGFLARINSAKGAIAHGDMEAKSVYISKAMGIIGGLNEAVDIEQGGEIAANLNQLYNYINLRLLQASGENSEQILDEVASLMKDIKEAWDAIG</sequence>
<dbReference type="PANTHER" id="PTHR34773">
    <property type="entry name" value="FLAGELLAR SECRETION CHAPERONE FLIS"/>
    <property type="match status" value="1"/>
</dbReference>
<dbReference type="Proteomes" id="UP001524569">
    <property type="component" value="Unassembled WGS sequence"/>
</dbReference>
<evidence type="ECO:0000256" key="5">
    <source>
        <dbReference type="ARBA" id="ARBA00023186"/>
    </source>
</evidence>
<dbReference type="PANTHER" id="PTHR34773:SF1">
    <property type="entry name" value="FLAGELLAR SECRETION CHAPERONE FLIS"/>
    <property type="match status" value="1"/>
</dbReference>
<keyword evidence="6" id="KW-0282">Flagellum</keyword>
<comment type="similarity">
    <text evidence="2">Belongs to the FliS family.</text>
</comment>
<dbReference type="InterPro" id="IPR036584">
    <property type="entry name" value="FliS_sf"/>
</dbReference>
<accession>A0ABT1UIL3</accession>
<evidence type="ECO:0000313" key="7">
    <source>
        <dbReference type="Proteomes" id="UP001524569"/>
    </source>
</evidence>
<keyword evidence="6" id="KW-0969">Cilium</keyword>
<proteinExistence type="inferred from homology"/>
<keyword evidence="7" id="KW-1185">Reference proteome</keyword>
<evidence type="ECO:0000256" key="3">
    <source>
        <dbReference type="ARBA" id="ARBA00022490"/>
    </source>
</evidence>
<dbReference type="PIRSF" id="PIRSF039090">
    <property type="entry name" value="Flis"/>
    <property type="match status" value="1"/>
</dbReference>
<dbReference type="Pfam" id="PF02561">
    <property type="entry name" value="FliS"/>
    <property type="match status" value="1"/>
</dbReference>
<name>A0ABT1UIL3_9GAMM</name>
<evidence type="ECO:0000256" key="2">
    <source>
        <dbReference type="ARBA" id="ARBA00008787"/>
    </source>
</evidence>